<feature type="domain" description="Aldehyde dehydrogenase" evidence="2">
    <location>
        <begin position="3"/>
        <end position="268"/>
    </location>
</feature>
<dbReference type="EMBL" id="UINC01024068">
    <property type="protein sequence ID" value="SVA97003.1"/>
    <property type="molecule type" value="Genomic_DNA"/>
</dbReference>
<dbReference type="InterPro" id="IPR016160">
    <property type="entry name" value="Ald_DH_CS_CYS"/>
</dbReference>
<proteinExistence type="predicted"/>
<dbReference type="FunFam" id="3.40.309.10:FF:000009">
    <property type="entry name" value="Aldehyde dehydrogenase A"/>
    <property type="match status" value="1"/>
</dbReference>
<organism evidence="3">
    <name type="scientific">marine metagenome</name>
    <dbReference type="NCBI Taxonomy" id="408172"/>
    <lineage>
        <taxon>unclassified sequences</taxon>
        <taxon>metagenomes</taxon>
        <taxon>ecological metagenomes</taxon>
    </lineage>
</organism>
<gene>
    <name evidence="3" type="ORF">METZ01_LOCUS149857</name>
</gene>
<dbReference type="GO" id="GO:0009450">
    <property type="term" value="P:gamma-aminobutyric acid catabolic process"/>
    <property type="evidence" value="ECO:0007669"/>
    <property type="project" value="TreeGrafter"/>
</dbReference>
<dbReference type="GO" id="GO:0004777">
    <property type="term" value="F:succinate-semialdehyde dehydrogenase (NAD+) activity"/>
    <property type="evidence" value="ECO:0007669"/>
    <property type="project" value="TreeGrafter"/>
</dbReference>
<dbReference type="InterPro" id="IPR050740">
    <property type="entry name" value="Aldehyde_DH_Superfamily"/>
</dbReference>
<dbReference type="PANTHER" id="PTHR43353">
    <property type="entry name" value="SUCCINATE-SEMIALDEHYDE DEHYDROGENASE, MITOCHONDRIAL"/>
    <property type="match status" value="1"/>
</dbReference>
<dbReference type="InterPro" id="IPR016162">
    <property type="entry name" value="Ald_DH_N"/>
</dbReference>
<dbReference type="Pfam" id="PF00171">
    <property type="entry name" value="Aldedh"/>
    <property type="match status" value="1"/>
</dbReference>
<dbReference type="PANTHER" id="PTHR43353:SF5">
    <property type="entry name" value="SUCCINATE-SEMIALDEHYDE DEHYDROGENASE, MITOCHONDRIAL"/>
    <property type="match status" value="1"/>
</dbReference>
<dbReference type="InterPro" id="IPR016163">
    <property type="entry name" value="Ald_DH_C"/>
</dbReference>
<evidence type="ECO:0000256" key="1">
    <source>
        <dbReference type="ARBA" id="ARBA00023002"/>
    </source>
</evidence>
<dbReference type="InterPro" id="IPR016161">
    <property type="entry name" value="Ald_DH/histidinol_DH"/>
</dbReference>
<sequence length="272" mass="29809">GVPSEISDFLFDKNEIRKVSFTGSVPVGKLLAKKAASTLKRFTLELGGHSPAIIADDANIDNTLDILTGFKFRNAGQVCIAPSRFFIHEKIYNQIADGFIKRAKKLKLGNGLDEQTTMGPLSNDRRLSAMQDFVDDAIKKGANILTGGRRHGNSGYFWEPTVIENISSDSDMLNTEIFGPIIPLIKYKDINEAISESNKLNYGLASYVYTENNNLQQKLAKEIDAGGVSINSAAPMFHDIAYGGLKESGIGYEGGQEAIDSYLHKKNINIQN</sequence>
<name>A0A382A7S1_9ZZZZ</name>
<accession>A0A382A7S1</accession>
<dbReference type="SUPFAM" id="SSF53720">
    <property type="entry name" value="ALDH-like"/>
    <property type="match status" value="1"/>
</dbReference>
<reference evidence="3" key="1">
    <citation type="submission" date="2018-05" db="EMBL/GenBank/DDBJ databases">
        <authorList>
            <person name="Lanie J.A."/>
            <person name="Ng W.-L."/>
            <person name="Kazmierczak K.M."/>
            <person name="Andrzejewski T.M."/>
            <person name="Davidsen T.M."/>
            <person name="Wayne K.J."/>
            <person name="Tettelin H."/>
            <person name="Glass J.I."/>
            <person name="Rusch D."/>
            <person name="Podicherti R."/>
            <person name="Tsui H.-C.T."/>
            <person name="Winkler M.E."/>
        </authorList>
    </citation>
    <scope>NUCLEOTIDE SEQUENCE</scope>
</reference>
<evidence type="ECO:0000259" key="2">
    <source>
        <dbReference type="Pfam" id="PF00171"/>
    </source>
</evidence>
<dbReference type="Gene3D" id="3.40.309.10">
    <property type="entry name" value="Aldehyde Dehydrogenase, Chain A, domain 2"/>
    <property type="match status" value="1"/>
</dbReference>
<protein>
    <recommendedName>
        <fullName evidence="2">Aldehyde dehydrogenase domain-containing protein</fullName>
    </recommendedName>
</protein>
<feature type="non-terminal residue" evidence="3">
    <location>
        <position position="1"/>
    </location>
</feature>
<keyword evidence="1" id="KW-0560">Oxidoreductase</keyword>
<dbReference type="AlphaFoldDB" id="A0A382A7S1"/>
<dbReference type="Gene3D" id="3.40.605.10">
    <property type="entry name" value="Aldehyde Dehydrogenase, Chain A, domain 1"/>
    <property type="match status" value="1"/>
</dbReference>
<evidence type="ECO:0000313" key="3">
    <source>
        <dbReference type="EMBL" id="SVA97003.1"/>
    </source>
</evidence>
<dbReference type="PROSITE" id="PS00070">
    <property type="entry name" value="ALDEHYDE_DEHYDR_CYS"/>
    <property type="match status" value="1"/>
</dbReference>
<dbReference type="InterPro" id="IPR015590">
    <property type="entry name" value="Aldehyde_DH_dom"/>
</dbReference>